<comment type="similarity">
    <text evidence="3 7">Belongs to the PRA1 family.</text>
</comment>
<keyword evidence="4 7" id="KW-0812">Transmembrane</keyword>
<dbReference type="OrthoDB" id="63113at2759"/>
<evidence type="ECO:0000256" key="3">
    <source>
        <dbReference type="ARBA" id="ARBA00006483"/>
    </source>
</evidence>
<dbReference type="Pfam" id="PF03208">
    <property type="entry name" value="PRA1"/>
    <property type="match status" value="1"/>
</dbReference>
<evidence type="ECO:0000256" key="7">
    <source>
        <dbReference type="RuleBase" id="RU363107"/>
    </source>
</evidence>
<dbReference type="AlphaFoldDB" id="A0A6I9WFU2"/>
<evidence type="ECO:0000256" key="1">
    <source>
        <dbReference type="ARBA" id="ARBA00004141"/>
    </source>
</evidence>
<feature type="transmembrane region" description="Helical" evidence="7">
    <location>
        <begin position="164"/>
        <end position="184"/>
    </location>
</feature>
<evidence type="ECO:0000256" key="5">
    <source>
        <dbReference type="ARBA" id="ARBA00022989"/>
    </source>
</evidence>
<feature type="transmembrane region" description="Helical" evidence="7">
    <location>
        <begin position="138"/>
        <end position="158"/>
    </location>
</feature>
<evidence type="ECO:0000313" key="8">
    <source>
        <dbReference type="Proteomes" id="UP000504615"/>
    </source>
</evidence>
<gene>
    <name evidence="9" type="primary">LOC105429956</name>
</gene>
<name>A0A6I9WFU2_9HYME</name>
<accession>A0A6I9WFU2</accession>
<keyword evidence="8" id="KW-1185">Reference proteome</keyword>
<evidence type="ECO:0000313" key="9">
    <source>
        <dbReference type="RefSeq" id="XP_011641525.1"/>
    </source>
</evidence>
<evidence type="ECO:0000256" key="2">
    <source>
        <dbReference type="ARBA" id="ARBA00004234"/>
    </source>
</evidence>
<dbReference type="KEGG" id="pbar:105429956"/>
<comment type="subcellular location">
    <subcellularLocation>
        <location evidence="2">Cytoplasmic vesicle</location>
        <location evidence="2">Secretory vesicle</location>
        <location evidence="2">Synaptic vesicle</location>
    </subcellularLocation>
    <subcellularLocation>
        <location evidence="1 7">Membrane</location>
        <topology evidence="1 7">Multi-pass membrane protein</topology>
    </subcellularLocation>
</comment>
<dbReference type="InterPro" id="IPR004895">
    <property type="entry name" value="Prenylated_rab_accept_PRA1"/>
</dbReference>
<evidence type="ECO:0000256" key="6">
    <source>
        <dbReference type="ARBA" id="ARBA00023136"/>
    </source>
</evidence>
<dbReference type="Proteomes" id="UP000504615">
    <property type="component" value="Unplaced"/>
</dbReference>
<dbReference type="GO" id="GO:0005794">
    <property type="term" value="C:Golgi apparatus"/>
    <property type="evidence" value="ECO:0007669"/>
    <property type="project" value="TreeGrafter"/>
</dbReference>
<keyword evidence="6 7" id="KW-0472">Membrane</keyword>
<proteinExistence type="inferred from homology"/>
<feature type="transmembrane region" description="Helical" evidence="7">
    <location>
        <begin position="90"/>
        <end position="118"/>
    </location>
</feature>
<dbReference type="PANTHER" id="PTHR19317:SF0">
    <property type="entry name" value="PRENYLATED RAB ACCEPTOR PROTEIN 1"/>
    <property type="match status" value="1"/>
</dbReference>
<protein>
    <recommendedName>
        <fullName evidence="7">PRA1 family protein</fullName>
    </recommendedName>
</protein>
<dbReference type="GO" id="GO:0016020">
    <property type="term" value="C:membrane"/>
    <property type="evidence" value="ECO:0007669"/>
    <property type="project" value="UniProtKB-SubCell"/>
</dbReference>
<reference evidence="9" key="1">
    <citation type="submission" date="2025-08" db="UniProtKB">
        <authorList>
            <consortium name="RefSeq"/>
        </authorList>
    </citation>
    <scope>IDENTIFICATION</scope>
</reference>
<evidence type="ECO:0000256" key="4">
    <source>
        <dbReference type="ARBA" id="ARBA00022692"/>
    </source>
</evidence>
<dbReference type="PANTHER" id="PTHR19317">
    <property type="entry name" value="PRENYLATED RAB ACCEPTOR 1-RELATED"/>
    <property type="match status" value="1"/>
</dbReference>
<dbReference type="GeneID" id="105429956"/>
<organism evidence="8 9">
    <name type="scientific">Pogonomyrmex barbatus</name>
    <name type="common">red harvester ant</name>
    <dbReference type="NCBI Taxonomy" id="144034"/>
    <lineage>
        <taxon>Eukaryota</taxon>
        <taxon>Metazoa</taxon>
        <taxon>Ecdysozoa</taxon>
        <taxon>Arthropoda</taxon>
        <taxon>Hexapoda</taxon>
        <taxon>Insecta</taxon>
        <taxon>Pterygota</taxon>
        <taxon>Neoptera</taxon>
        <taxon>Endopterygota</taxon>
        <taxon>Hymenoptera</taxon>
        <taxon>Apocrita</taxon>
        <taxon>Aculeata</taxon>
        <taxon>Formicoidea</taxon>
        <taxon>Formicidae</taxon>
        <taxon>Myrmicinae</taxon>
        <taxon>Pogonomyrmex</taxon>
    </lineage>
</organism>
<keyword evidence="5 7" id="KW-1133">Transmembrane helix</keyword>
<sequence>MAHVEIPMGEMQNLLEKQSKSTNGFEFLQLPQLPLNQIGYPQAHDWIEHRKANIRPWSLFLNTNNIRPPPNITRLSKRVVKNIEYFQSNYLFVFIGLVIYCLITSPLLLLTVVASLGICYKISQRHSRQELMIFNHKLTLAQVYSLVGICSLPVFYLVGAHAAVFWVLGVSWFLITLHAAFYNIDAVLCPGEEELNALVMQEV</sequence>
<dbReference type="RefSeq" id="XP_011641525.1">
    <property type="nucleotide sequence ID" value="XM_011643223.2"/>
</dbReference>
<dbReference type="GO" id="GO:0008021">
    <property type="term" value="C:synaptic vesicle"/>
    <property type="evidence" value="ECO:0007669"/>
    <property type="project" value="UniProtKB-SubCell"/>
</dbReference>